<sequence length="446" mass="51462">MKDRITELDLKEAPFLNKERIAEDVGNSLILAPHPDDESLGCGGLIAMLRSSGKNVIVIYITSGSASHLNSSLYPPQKLAKLREKEATNACLELGVLQENIHFLGFQDGQLIKLDSVKIIETVDNIVCITANKSLKSIFFPWRRDPHPDHIVTNTIGKLVTKRYNNELIQLEYPIWLWKNGKCDDWPFQSEINPVRLNISDYYKIKKRAIEKHKSQLGKIINDDPNGFVLTDDLLKPFDGNYEYFFTENKRNQKALEKDYFDKIYHNSNDPWNFKNSTYEIEKYKNSISALNKTDFKKGLEIGCSIGVQTNLLAKICNSLIAVDISEKAICEAKKICNENTNIEFKVTNILRDFPSGTFDLITLCEVGYYFEKDSLLELYQKIDSALVKYGRFLVVHWIGFVPDYPLSGNDVHNKLKKFMIEKENYKMLANQRTEYYRLEVWVKTH</sequence>
<name>A0ABU2KE76_9FLAO</name>
<dbReference type="InterPro" id="IPR008715">
    <property type="entry name" value="SAM-MeTfrase_NodS-like"/>
</dbReference>
<dbReference type="Gene3D" id="3.40.50.150">
    <property type="entry name" value="Vaccinia Virus protein VP39"/>
    <property type="match status" value="1"/>
</dbReference>
<keyword evidence="2" id="KW-1185">Reference proteome</keyword>
<protein>
    <submittedName>
        <fullName evidence="1">PIG-L family deacetylase</fullName>
    </submittedName>
</protein>
<dbReference type="Proteomes" id="UP001182991">
    <property type="component" value="Unassembled WGS sequence"/>
</dbReference>
<reference evidence="2" key="1">
    <citation type="submission" date="2023-07" db="EMBL/GenBank/DDBJ databases">
        <title>Isolating and identifying novel microbial strains from the Mariana Trench.</title>
        <authorList>
            <person name="Fu H."/>
        </authorList>
    </citation>
    <scope>NUCLEOTIDE SEQUENCE [LARGE SCALE GENOMIC DNA]</scope>
    <source>
        <strain evidence="2">T-y2</strain>
    </source>
</reference>
<dbReference type="PANTHER" id="PTHR12993:SF29">
    <property type="entry name" value="BLR3841 PROTEIN"/>
    <property type="match status" value="1"/>
</dbReference>
<dbReference type="RefSeq" id="WP_311399993.1">
    <property type="nucleotide sequence ID" value="NZ_JAVRBG010000001.1"/>
</dbReference>
<dbReference type="InterPro" id="IPR024078">
    <property type="entry name" value="LmbE-like_dom_sf"/>
</dbReference>
<dbReference type="InterPro" id="IPR003737">
    <property type="entry name" value="GlcNAc_PI_deacetylase-related"/>
</dbReference>
<evidence type="ECO:0000313" key="2">
    <source>
        <dbReference type="Proteomes" id="UP001182991"/>
    </source>
</evidence>
<dbReference type="Pfam" id="PF02585">
    <property type="entry name" value="PIG-L"/>
    <property type="match status" value="1"/>
</dbReference>
<dbReference type="EMBL" id="JAVRBG010000001">
    <property type="protein sequence ID" value="MDT0293015.1"/>
    <property type="molecule type" value="Genomic_DNA"/>
</dbReference>
<dbReference type="Gene3D" id="3.40.50.10320">
    <property type="entry name" value="LmbE-like"/>
    <property type="match status" value="1"/>
</dbReference>
<proteinExistence type="predicted"/>
<dbReference type="CDD" id="cd02440">
    <property type="entry name" value="AdoMet_MTases"/>
    <property type="match status" value="1"/>
</dbReference>
<dbReference type="SUPFAM" id="SSF102588">
    <property type="entry name" value="LmbE-like"/>
    <property type="match status" value="1"/>
</dbReference>
<evidence type="ECO:0000313" key="1">
    <source>
        <dbReference type="EMBL" id="MDT0293015.1"/>
    </source>
</evidence>
<accession>A0ABU2KE76</accession>
<dbReference type="SUPFAM" id="SSF53335">
    <property type="entry name" value="S-adenosyl-L-methionine-dependent methyltransferases"/>
    <property type="match status" value="1"/>
</dbReference>
<dbReference type="InterPro" id="IPR029063">
    <property type="entry name" value="SAM-dependent_MTases_sf"/>
</dbReference>
<dbReference type="PANTHER" id="PTHR12993">
    <property type="entry name" value="N-ACETYLGLUCOSAMINYL-PHOSPHATIDYLINOSITOL DE-N-ACETYLASE-RELATED"/>
    <property type="match status" value="1"/>
</dbReference>
<organism evidence="1 2">
    <name type="scientific">Mesonia ostreae</name>
    <dbReference type="NCBI Taxonomy" id="861110"/>
    <lineage>
        <taxon>Bacteria</taxon>
        <taxon>Pseudomonadati</taxon>
        <taxon>Bacteroidota</taxon>
        <taxon>Flavobacteriia</taxon>
        <taxon>Flavobacteriales</taxon>
        <taxon>Flavobacteriaceae</taxon>
        <taxon>Mesonia</taxon>
    </lineage>
</organism>
<dbReference type="Pfam" id="PF05401">
    <property type="entry name" value="NodS"/>
    <property type="match status" value="1"/>
</dbReference>
<comment type="caution">
    <text evidence="1">The sequence shown here is derived from an EMBL/GenBank/DDBJ whole genome shotgun (WGS) entry which is preliminary data.</text>
</comment>
<gene>
    <name evidence="1" type="ORF">RLT85_00020</name>
</gene>